<dbReference type="InterPro" id="IPR016181">
    <property type="entry name" value="Acyl_CoA_acyltransferase"/>
</dbReference>
<evidence type="ECO:0000313" key="2">
    <source>
        <dbReference type="EMBL" id="KHJ82109.1"/>
    </source>
</evidence>
<evidence type="ECO:0000259" key="1">
    <source>
        <dbReference type="Pfam" id="PF18014"/>
    </source>
</evidence>
<keyword evidence="3" id="KW-1185">Reference proteome</keyword>
<dbReference type="Proteomes" id="UP000053660">
    <property type="component" value="Unassembled WGS sequence"/>
</dbReference>
<feature type="domain" description="YitH/HolE acetyltransferase (GNAT)" evidence="1">
    <location>
        <begin position="54"/>
        <end position="130"/>
    </location>
</feature>
<protein>
    <recommendedName>
        <fullName evidence="1">YitH/HolE acetyltransferase (GNAT) domain-containing protein</fullName>
    </recommendedName>
</protein>
<dbReference type="Gene3D" id="3.40.630.90">
    <property type="match status" value="1"/>
</dbReference>
<evidence type="ECO:0000313" key="3">
    <source>
        <dbReference type="Proteomes" id="UP000053660"/>
    </source>
</evidence>
<sequence length="193" mass="21524">MDMSSKYAAKYGFDKMPNYTHMSATIPTKHLIIPRPDPRYTLKDLKDVDDAQIAAYDASVSNRSRAKYLHNFISADNCHVKVALDYKGKIVGFCNVRAVMPNNLCTAPLFAENEIVARTLLAGVLSSIKNLKKYKIMESVYPENNLAAKRLFESIGGGHTNIEPIFKCAFTKKVLPVVEPKVFGILECANCFV</sequence>
<reference evidence="2 3" key="1">
    <citation type="submission" date="2014-03" db="EMBL/GenBank/DDBJ databases">
        <title>Draft genome of the hookworm Oesophagostomum dentatum.</title>
        <authorList>
            <person name="Mitreva M."/>
        </authorList>
    </citation>
    <scope>NUCLEOTIDE SEQUENCE [LARGE SCALE GENOMIC DNA]</scope>
    <source>
        <strain evidence="2 3">OD-Hann</strain>
    </source>
</reference>
<dbReference type="PANTHER" id="PTHR47408">
    <property type="entry name" value="PROTEIN CBG01304-RELATED"/>
    <property type="match status" value="1"/>
</dbReference>
<dbReference type="AlphaFoldDB" id="A0A0B1SB35"/>
<proteinExistence type="predicted"/>
<accession>A0A0B1SB35</accession>
<organism evidence="2 3">
    <name type="scientific">Oesophagostomum dentatum</name>
    <name type="common">Nodular worm</name>
    <dbReference type="NCBI Taxonomy" id="61180"/>
    <lineage>
        <taxon>Eukaryota</taxon>
        <taxon>Metazoa</taxon>
        <taxon>Ecdysozoa</taxon>
        <taxon>Nematoda</taxon>
        <taxon>Chromadorea</taxon>
        <taxon>Rhabditida</taxon>
        <taxon>Rhabditina</taxon>
        <taxon>Rhabditomorpha</taxon>
        <taxon>Strongyloidea</taxon>
        <taxon>Strongylidae</taxon>
        <taxon>Oesophagostomum</taxon>
    </lineage>
</organism>
<dbReference type="Pfam" id="PF18014">
    <property type="entry name" value="Acetyltransf_18"/>
    <property type="match status" value="1"/>
</dbReference>
<dbReference type="SUPFAM" id="SSF55729">
    <property type="entry name" value="Acyl-CoA N-acyltransferases (Nat)"/>
    <property type="match status" value="1"/>
</dbReference>
<name>A0A0B1SB35_OESDE</name>
<gene>
    <name evidence="2" type="ORF">OESDEN_18199</name>
</gene>
<dbReference type="InterPro" id="IPR041496">
    <property type="entry name" value="YitH/HolE_GNAT"/>
</dbReference>
<dbReference type="EMBL" id="KN582214">
    <property type="protein sequence ID" value="KHJ82109.1"/>
    <property type="molecule type" value="Genomic_DNA"/>
</dbReference>
<dbReference type="OrthoDB" id="6418983at2759"/>